<sequence>MRSAIALGCLALLGVQVSGQNLKDGQCAQNFDANTDYFPDKLQTRDDDAQYYEIEYHNNYKLITDHRNEQQYYLVQCGTQPPAGLAANAIIHQVPVTNVAALETTVVPYLEMLGVGDSIHLIADSSMVSSSCFQKYRETSNSVTELSTTNVTLANQQADAVQVQFGSSFYITDENGTISSAAVNEPDILGRAAWLGYYAAFYNLESLANEIIADITGNYDRLKQAAGGYKDDQKPLVAWTMYDAPSQYNQNTASWNVSVADFKIQVTEDAGGRILKPDTLQYFKKEDFLQALTDVDIIIDETYVAPTFDALMEDYGTTTGDDSSYKFIKNKRVFRTDGILTPSGGYDWFAAAVVMGDAMLSDMINVVNPSAPSEDYKRIWLRNLAANESISVTTANNCTWDESQPRPNFAARFEGDGFSMSGASTLTAMGWTAAVLLSTAIMTLF</sequence>
<dbReference type="Proteomes" id="UP000646827">
    <property type="component" value="Unassembled WGS sequence"/>
</dbReference>
<feature type="chain" id="PRO_5034183818" description="Periplasmic binding protein" evidence="1">
    <location>
        <begin position="20"/>
        <end position="445"/>
    </location>
</feature>
<gene>
    <name evidence="2" type="ORF">INT45_001049</name>
</gene>
<dbReference type="AlphaFoldDB" id="A0A8H7VPM9"/>
<evidence type="ECO:0000313" key="2">
    <source>
        <dbReference type="EMBL" id="KAG2226702.1"/>
    </source>
</evidence>
<dbReference type="EMBL" id="JAEPRB010000014">
    <property type="protein sequence ID" value="KAG2226702.1"/>
    <property type="molecule type" value="Genomic_DNA"/>
</dbReference>
<organism evidence="2 3">
    <name type="scientific">Circinella minor</name>
    <dbReference type="NCBI Taxonomy" id="1195481"/>
    <lineage>
        <taxon>Eukaryota</taxon>
        <taxon>Fungi</taxon>
        <taxon>Fungi incertae sedis</taxon>
        <taxon>Mucoromycota</taxon>
        <taxon>Mucoromycotina</taxon>
        <taxon>Mucoromycetes</taxon>
        <taxon>Mucorales</taxon>
        <taxon>Lichtheimiaceae</taxon>
        <taxon>Circinella</taxon>
    </lineage>
</organism>
<dbReference type="PANTHER" id="PTHR38360">
    <property type="entry name" value="OS03G0120000 PROTEIN"/>
    <property type="match status" value="1"/>
</dbReference>
<name>A0A8H7VPM9_9FUNG</name>
<dbReference type="PANTHER" id="PTHR38360:SF1">
    <property type="entry name" value="F12P19.7"/>
    <property type="match status" value="1"/>
</dbReference>
<evidence type="ECO:0000313" key="3">
    <source>
        <dbReference type="Proteomes" id="UP000646827"/>
    </source>
</evidence>
<feature type="signal peptide" evidence="1">
    <location>
        <begin position="1"/>
        <end position="19"/>
    </location>
</feature>
<protein>
    <recommendedName>
        <fullName evidence="4">Periplasmic binding protein</fullName>
    </recommendedName>
</protein>
<comment type="caution">
    <text evidence="2">The sequence shown here is derived from an EMBL/GenBank/DDBJ whole genome shotgun (WGS) entry which is preliminary data.</text>
</comment>
<proteinExistence type="predicted"/>
<keyword evidence="1" id="KW-0732">Signal</keyword>
<accession>A0A8H7VPM9</accession>
<evidence type="ECO:0008006" key="4">
    <source>
        <dbReference type="Google" id="ProtNLM"/>
    </source>
</evidence>
<reference evidence="2 3" key="1">
    <citation type="submission" date="2020-12" db="EMBL/GenBank/DDBJ databases">
        <title>Metabolic potential, ecology and presence of endohyphal bacteria is reflected in genomic diversity of Mucoromycotina.</title>
        <authorList>
            <person name="Muszewska A."/>
            <person name="Okrasinska A."/>
            <person name="Steczkiewicz K."/>
            <person name="Drgas O."/>
            <person name="Orlowska M."/>
            <person name="Perlinska-Lenart U."/>
            <person name="Aleksandrzak-Piekarczyk T."/>
            <person name="Szatraj K."/>
            <person name="Zielenkiewicz U."/>
            <person name="Pilsyk S."/>
            <person name="Malc E."/>
            <person name="Mieczkowski P."/>
            <person name="Kruszewska J.S."/>
            <person name="Biernat P."/>
            <person name="Pawlowska J."/>
        </authorList>
    </citation>
    <scope>NUCLEOTIDE SEQUENCE [LARGE SCALE GENOMIC DNA]</scope>
    <source>
        <strain evidence="2 3">CBS 142.35</strain>
    </source>
</reference>
<evidence type="ECO:0000256" key="1">
    <source>
        <dbReference type="SAM" id="SignalP"/>
    </source>
</evidence>
<dbReference type="SUPFAM" id="SSF53807">
    <property type="entry name" value="Helical backbone' metal receptor"/>
    <property type="match status" value="1"/>
</dbReference>
<keyword evidence="3" id="KW-1185">Reference proteome</keyword>
<dbReference type="OrthoDB" id="409848at2759"/>